<evidence type="ECO:0000256" key="1">
    <source>
        <dbReference type="SAM" id="MobiDB-lite"/>
    </source>
</evidence>
<proteinExistence type="predicted"/>
<organism evidence="2 3">
    <name type="scientific">Fusarium oxysporum f. sp. cubense</name>
    <dbReference type="NCBI Taxonomy" id="61366"/>
    <lineage>
        <taxon>Eukaryota</taxon>
        <taxon>Fungi</taxon>
        <taxon>Dikarya</taxon>
        <taxon>Ascomycota</taxon>
        <taxon>Pezizomycotina</taxon>
        <taxon>Sordariomycetes</taxon>
        <taxon>Hypocreomycetidae</taxon>
        <taxon>Hypocreales</taxon>
        <taxon>Nectriaceae</taxon>
        <taxon>Fusarium</taxon>
        <taxon>Fusarium oxysporum species complex</taxon>
    </lineage>
</organism>
<gene>
    <name evidence="2" type="ORF">Focb16_v014392</name>
</gene>
<feature type="compositionally biased region" description="Basic residues" evidence="1">
    <location>
        <begin position="414"/>
        <end position="426"/>
    </location>
</feature>
<dbReference type="AlphaFoldDB" id="A0A559KSL4"/>
<evidence type="ECO:0000313" key="3">
    <source>
        <dbReference type="Proteomes" id="UP000320707"/>
    </source>
</evidence>
<sequence length="451" mass="50665">MTDDIRNHYDIRGPKADIVAAILEGRPPQLSNRDARPGFDCLIFVLRRIFSHIMLGPVPVMDWLAASEEENPILRFAWGLFGDGKAEVESAMQARYGVFDDLSSKGLDHQGSFEELCNSSLMNKTFWSQPEFRLTGILVDLDTRMAVVVSQDELADTSLLKLNHVEHPGQPLQEVVNQSFGVIIKNGKKLLSPPHNPRIVRVVYTASPDDAIRFGYDKLRGLHVPTMEFDPNNPIHHVVKGWNGYSLMAVVRLKDEKYPTEFVRTYGDQGDNLVGEREPSSIVNNRWSINDQHGKYMLFYGIQPNDRKVKSTRFPEISLPRMTENDAKTMKRMERFLDSVVDKDSHQQLQPTPPTSSAPKLQLTQEIQGGQRTDSRNAGQPVPSSHLEPEISHPASGDAGDGGPQPTQDEETKKRKRKRTNRKRRRDAQEDEAEGRQPPGPPQGPAPSATA</sequence>
<accession>A0A559KSL4</accession>
<dbReference type="EMBL" id="SRMI01000009">
    <property type="protein sequence ID" value="TVY62973.1"/>
    <property type="molecule type" value="Genomic_DNA"/>
</dbReference>
<name>A0A559KSL4_FUSOC</name>
<reference evidence="2 3" key="1">
    <citation type="journal article" date="2019" name="Microbiol. Resour. Announc.">
        <title>High-quality draft genome sequence of Fusarium oxysporum f. sp. cubense strain 160527, a causal agent of Panama disease.</title>
        <authorList>
            <person name="Asai S."/>
            <person name="Ayukawa Y."/>
            <person name="Gan P."/>
            <person name="Masuda S."/>
            <person name="Komatsu K."/>
            <person name="Shirasu K."/>
            <person name="Arie T."/>
        </authorList>
    </citation>
    <scope>NUCLEOTIDE SEQUENCE [LARGE SCALE GENOMIC DNA]</scope>
    <source>
        <strain evidence="2 3">160527</strain>
    </source>
</reference>
<dbReference type="Proteomes" id="UP000320707">
    <property type="component" value="Unassembled WGS sequence"/>
</dbReference>
<feature type="compositionally biased region" description="Polar residues" evidence="1">
    <location>
        <begin position="357"/>
        <end position="378"/>
    </location>
</feature>
<feature type="region of interest" description="Disordered" evidence="1">
    <location>
        <begin position="342"/>
        <end position="451"/>
    </location>
</feature>
<evidence type="ECO:0000313" key="2">
    <source>
        <dbReference type="EMBL" id="TVY62973.1"/>
    </source>
</evidence>
<comment type="caution">
    <text evidence="2">The sequence shown here is derived from an EMBL/GenBank/DDBJ whole genome shotgun (WGS) entry which is preliminary data.</text>
</comment>
<protein>
    <submittedName>
        <fullName evidence="2">Uncharacterized protein</fullName>
    </submittedName>
</protein>